<dbReference type="InterPro" id="IPR006645">
    <property type="entry name" value="NGN-like_dom"/>
</dbReference>
<dbReference type="GO" id="GO:0005829">
    <property type="term" value="C:cytosol"/>
    <property type="evidence" value="ECO:0007669"/>
    <property type="project" value="TreeGrafter"/>
</dbReference>
<name>A0A6S6UD79_9GAMM</name>
<evidence type="ECO:0000313" key="6">
    <source>
        <dbReference type="EMBL" id="CAA6829778.1"/>
    </source>
</evidence>
<evidence type="ECO:0000256" key="1">
    <source>
        <dbReference type="ARBA" id="ARBA00022814"/>
    </source>
</evidence>
<evidence type="ECO:0000256" key="2">
    <source>
        <dbReference type="ARBA" id="ARBA00023015"/>
    </source>
</evidence>
<dbReference type="SUPFAM" id="SSF50104">
    <property type="entry name" value="Translation proteins SH3-like domain"/>
    <property type="match status" value="1"/>
</dbReference>
<proteinExistence type="predicted"/>
<evidence type="ECO:0000256" key="3">
    <source>
        <dbReference type="ARBA" id="ARBA00023163"/>
    </source>
</evidence>
<feature type="domain" description="KOW" evidence="5">
    <location>
        <begin position="117"/>
        <end position="144"/>
    </location>
</feature>
<dbReference type="Pfam" id="PF02357">
    <property type="entry name" value="NusG"/>
    <property type="match status" value="1"/>
</dbReference>
<gene>
    <name evidence="6" type="ORF">HELGO_WM7610</name>
</gene>
<dbReference type="NCBIfam" id="NF006534">
    <property type="entry name" value="PRK09014.1"/>
    <property type="match status" value="1"/>
</dbReference>
<dbReference type="EMBL" id="CACVAT010000546">
    <property type="protein sequence ID" value="CAA6829778.1"/>
    <property type="molecule type" value="Genomic_DNA"/>
</dbReference>
<dbReference type="Gene3D" id="3.30.70.940">
    <property type="entry name" value="NusG, N-terminal domain"/>
    <property type="match status" value="1"/>
</dbReference>
<dbReference type="PANTHER" id="PTHR30265">
    <property type="entry name" value="RHO-INTERACTING TRANSCRIPTION TERMINATION FACTOR NUSG"/>
    <property type="match status" value="1"/>
</dbReference>
<dbReference type="InterPro" id="IPR036735">
    <property type="entry name" value="NGN_dom_sf"/>
</dbReference>
<dbReference type="InterPro" id="IPR005824">
    <property type="entry name" value="KOW"/>
</dbReference>
<dbReference type="InterPro" id="IPR010215">
    <property type="entry name" value="Transcription_antiterm_RfaH"/>
</dbReference>
<dbReference type="InterPro" id="IPR008991">
    <property type="entry name" value="Translation_prot_SH3-like_sf"/>
</dbReference>
<accession>A0A6S6UD79</accession>
<sequence>MTLSSQKNWYLLSSKPHKDAQAEAQLDNQGYEVYRPLAQRLKKRRGKMVKMTESLFPRYMFIQLDTVEDNWAPIRSTYGVNQIIRFGNEPTPVPDALITTLKQNEVSLGEKAIDLDRFHKGDQVILTEGPFKGLSGVFLSYNGEERAMILLDVMNTTTRLTTSPSSLLAA</sequence>
<dbReference type="NCBIfam" id="TIGR01955">
    <property type="entry name" value="RfaH"/>
    <property type="match status" value="1"/>
</dbReference>
<dbReference type="CDD" id="cd09892">
    <property type="entry name" value="NGN_SP_RfaH"/>
    <property type="match status" value="1"/>
</dbReference>
<dbReference type="AlphaFoldDB" id="A0A6S6UD79"/>
<keyword evidence="1" id="KW-0889">Transcription antitermination</keyword>
<dbReference type="SMART" id="SM00738">
    <property type="entry name" value="NGN"/>
    <property type="match status" value="1"/>
</dbReference>
<dbReference type="SUPFAM" id="SSF82679">
    <property type="entry name" value="N-utilization substance G protein NusG, N-terminal domain"/>
    <property type="match status" value="1"/>
</dbReference>
<dbReference type="PANTHER" id="PTHR30265:SF7">
    <property type="entry name" value="TRANSCRIPTION ANTITERMINATION PROTEIN RFAH"/>
    <property type="match status" value="1"/>
</dbReference>
<keyword evidence="2" id="KW-0805">Transcription regulation</keyword>
<dbReference type="InterPro" id="IPR043425">
    <property type="entry name" value="NusG-like"/>
</dbReference>
<dbReference type="SMART" id="SM00739">
    <property type="entry name" value="KOW"/>
    <property type="match status" value="1"/>
</dbReference>
<organism evidence="6">
    <name type="scientific">uncultured Thiotrichaceae bacterium</name>
    <dbReference type="NCBI Taxonomy" id="298394"/>
    <lineage>
        <taxon>Bacteria</taxon>
        <taxon>Pseudomonadati</taxon>
        <taxon>Pseudomonadota</taxon>
        <taxon>Gammaproteobacteria</taxon>
        <taxon>Thiotrichales</taxon>
        <taxon>Thiotrichaceae</taxon>
        <taxon>environmental samples</taxon>
    </lineage>
</organism>
<reference evidence="6" key="1">
    <citation type="submission" date="2020-01" db="EMBL/GenBank/DDBJ databases">
        <authorList>
            <person name="Meier V. D."/>
            <person name="Meier V D."/>
        </authorList>
    </citation>
    <scope>NUCLEOTIDE SEQUENCE</scope>
    <source>
        <strain evidence="6">HLG_WM_MAG_09</strain>
    </source>
</reference>
<keyword evidence="3" id="KW-0804">Transcription</keyword>
<evidence type="ECO:0000259" key="5">
    <source>
        <dbReference type="SMART" id="SM00739"/>
    </source>
</evidence>
<protein>
    <submittedName>
        <fullName evidence="6">Transcription/translation regulatory transformer protein RfaH</fullName>
    </submittedName>
</protein>
<dbReference type="GO" id="GO:0006354">
    <property type="term" value="P:DNA-templated transcription elongation"/>
    <property type="evidence" value="ECO:0007669"/>
    <property type="project" value="InterPro"/>
</dbReference>
<feature type="domain" description="NusG-like N-terminal" evidence="4">
    <location>
        <begin position="6"/>
        <end position="105"/>
    </location>
</feature>
<evidence type="ECO:0000259" key="4">
    <source>
        <dbReference type="SMART" id="SM00738"/>
    </source>
</evidence>
<dbReference type="GO" id="GO:0031564">
    <property type="term" value="P:transcription antitermination"/>
    <property type="evidence" value="ECO:0007669"/>
    <property type="project" value="UniProtKB-KW"/>
</dbReference>